<dbReference type="WBParaSite" id="nOo.2.0.1.t12335-RA">
    <property type="protein sequence ID" value="nOo.2.0.1.t12335-RA"/>
    <property type="gene ID" value="nOo.2.0.1.g12335"/>
</dbReference>
<sequence>MAVDAVGQQGEELAEQLEDEIDKFAELIQKGLTLVQI</sequence>
<dbReference type="EMBL" id="UYRW01010340">
    <property type="protein sequence ID" value="VDM98680.1"/>
    <property type="molecule type" value="Genomic_DNA"/>
</dbReference>
<accession>A0A182EVZ1</accession>
<gene>
    <name evidence="1" type="ORF">NOO_LOCUS12335</name>
</gene>
<keyword evidence="2" id="KW-1185">Reference proteome</keyword>
<evidence type="ECO:0000313" key="3">
    <source>
        <dbReference type="WBParaSite" id="nOo.2.0.1.t12335-RA"/>
    </source>
</evidence>
<dbReference type="AlphaFoldDB" id="A0A182EVZ1"/>
<protein>
    <submittedName>
        <fullName evidence="3">t-SNARE coiled-coil homology domain-containing protein</fullName>
    </submittedName>
</protein>
<proteinExistence type="predicted"/>
<dbReference type="Proteomes" id="UP000271087">
    <property type="component" value="Unassembled WGS sequence"/>
</dbReference>
<organism evidence="3">
    <name type="scientific">Onchocerca ochengi</name>
    <name type="common">Filarial nematode worm</name>
    <dbReference type="NCBI Taxonomy" id="42157"/>
    <lineage>
        <taxon>Eukaryota</taxon>
        <taxon>Metazoa</taxon>
        <taxon>Ecdysozoa</taxon>
        <taxon>Nematoda</taxon>
        <taxon>Chromadorea</taxon>
        <taxon>Rhabditida</taxon>
        <taxon>Spirurina</taxon>
        <taxon>Spiruromorpha</taxon>
        <taxon>Filarioidea</taxon>
        <taxon>Onchocercidae</taxon>
        <taxon>Onchocerca</taxon>
    </lineage>
</organism>
<evidence type="ECO:0000313" key="2">
    <source>
        <dbReference type="Proteomes" id="UP000271087"/>
    </source>
</evidence>
<reference evidence="1 2" key="2">
    <citation type="submission" date="2018-08" db="EMBL/GenBank/DDBJ databases">
        <authorList>
            <person name="Laetsch R D."/>
            <person name="Stevens L."/>
            <person name="Kumar S."/>
            <person name="Blaxter L. M."/>
        </authorList>
    </citation>
    <scope>NUCLEOTIDE SEQUENCE [LARGE SCALE GENOMIC DNA]</scope>
</reference>
<reference evidence="3" key="1">
    <citation type="submission" date="2016-06" db="UniProtKB">
        <authorList>
            <consortium name="WormBaseParasite"/>
        </authorList>
    </citation>
    <scope>IDENTIFICATION</scope>
</reference>
<evidence type="ECO:0000313" key="1">
    <source>
        <dbReference type="EMBL" id="VDM98680.1"/>
    </source>
</evidence>
<name>A0A182EVZ1_ONCOC</name>